<dbReference type="GO" id="GO:0007165">
    <property type="term" value="P:signal transduction"/>
    <property type="evidence" value="ECO:0007669"/>
    <property type="project" value="TreeGrafter"/>
</dbReference>
<dbReference type="InterPro" id="IPR011009">
    <property type="entry name" value="Kinase-like_dom_sf"/>
</dbReference>
<dbReference type="GO" id="GO:0004672">
    <property type="term" value="F:protein kinase activity"/>
    <property type="evidence" value="ECO:0007669"/>
    <property type="project" value="InterPro"/>
</dbReference>
<accession>A0A3M7M4A9</accession>
<dbReference type="CDD" id="cd00180">
    <property type="entry name" value="PKc"/>
    <property type="match status" value="1"/>
</dbReference>
<keyword evidence="1" id="KW-0040">ANK repeat</keyword>
<feature type="repeat" description="ANK" evidence="1">
    <location>
        <begin position="777"/>
        <end position="812"/>
    </location>
</feature>
<proteinExistence type="predicted"/>
<dbReference type="InterPro" id="IPR002110">
    <property type="entry name" value="Ankyrin_rpt"/>
</dbReference>
<evidence type="ECO:0000313" key="5">
    <source>
        <dbReference type="Proteomes" id="UP000265663"/>
    </source>
</evidence>
<dbReference type="OrthoDB" id="3918771at2759"/>
<dbReference type="Gene3D" id="1.25.40.20">
    <property type="entry name" value="Ankyrin repeat-containing domain"/>
    <property type="match status" value="2"/>
</dbReference>
<dbReference type="EMBL" id="KE747818">
    <property type="protein sequence ID" value="RMZ69355.1"/>
    <property type="molecule type" value="Genomic_DNA"/>
</dbReference>
<evidence type="ECO:0000256" key="1">
    <source>
        <dbReference type="PROSITE-ProRule" id="PRU00023"/>
    </source>
</evidence>
<gene>
    <name evidence="4" type="ORF">GMOD_00006136</name>
</gene>
<feature type="compositionally biased region" description="Acidic residues" evidence="2">
    <location>
        <begin position="362"/>
        <end position="375"/>
    </location>
</feature>
<dbReference type="GO" id="GO:0005737">
    <property type="term" value="C:cytoplasm"/>
    <property type="evidence" value="ECO:0007669"/>
    <property type="project" value="TreeGrafter"/>
</dbReference>
<dbReference type="SUPFAM" id="SSF48403">
    <property type="entry name" value="Ankyrin repeat"/>
    <property type="match status" value="1"/>
</dbReference>
<reference evidence="4 5" key="1">
    <citation type="journal article" date="2014" name="PLoS ONE">
        <title>De novo Genome Assembly of the Fungal Plant Pathogen Pyrenophora semeniperda.</title>
        <authorList>
            <person name="Soliai M.M."/>
            <person name="Meyer S.E."/>
            <person name="Udall J.A."/>
            <person name="Elzinga D.E."/>
            <person name="Hermansen R.A."/>
            <person name="Bodily P.M."/>
            <person name="Hart A.A."/>
            <person name="Coleman C.E."/>
        </authorList>
    </citation>
    <scope>NUCLEOTIDE SEQUENCE [LARGE SCALE GENOMIC DNA]</scope>
    <source>
        <strain evidence="4 5">CCB06</strain>
        <tissue evidence="4">Mycelium</tissue>
    </source>
</reference>
<feature type="region of interest" description="Disordered" evidence="2">
    <location>
        <begin position="346"/>
        <end position="375"/>
    </location>
</feature>
<evidence type="ECO:0000313" key="4">
    <source>
        <dbReference type="EMBL" id="RMZ69355.1"/>
    </source>
</evidence>
<dbReference type="SUPFAM" id="SSF56112">
    <property type="entry name" value="Protein kinase-like (PK-like)"/>
    <property type="match status" value="1"/>
</dbReference>
<dbReference type="InterPro" id="IPR000719">
    <property type="entry name" value="Prot_kinase_dom"/>
</dbReference>
<dbReference type="InterPro" id="IPR008271">
    <property type="entry name" value="Ser/Thr_kinase_AS"/>
</dbReference>
<evidence type="ECO:0000259" key="3">
    <source>
        <dbReference type="PROSITE" id="PS50011"/>
    </source>
</evidence>
<dbReference type="GO" id="GO:0005524">
    <property type="term" value="F:ATP binding"/>
    <property type="evidence" value="ECO:0007669"/>
    <property type="project" value="InterPro"/>
</dbReference>
<dbReference type="PROSITE" id="PS00108">
    <property type="entry name" value="PROTEIN_KINASE_ST"/>
    <property type="match status" value="1"/>
</dbReference>
<dbReference type="PROSITE" id="PS50011">
    <property type="entry name" value="PROTEIN_KINASE_DOM"/>
    <property type="match status" value="1"/>
</dbReference>
<organism evidence="4 5">
    <name type="scientific">Pyrenophora seminiperda CCB06</name>
    <dbReference type="NCBI Taxonomy" id="1302712"/>
    <lineage>
        <taxon>Eukaryota</taxon>
        <taxon>Fungi</taxon>
        <taxon>Dikarya</taxon>
        <taxon>Ascomycota</taxon>
        <taxon>Pezizomycotina</taxon>
        <taxon>Dothideomycetes</taxon>
        <taxon>Pleosporomycetidae</taxon>
        <taxon>Pleosporales</taxon>
        <taxon>Pleosporineae</taxon>
        <taxon>Pleosporaceae</taxon>
        <taxon>Pyrenophora</taxon>
    </lineage>
</organism>
<dbReference type="Pfam" id="PF12796">
    <property type="entry name" value="Ank_2"/>
    <property type="match status" value="1"/>
</dbReference>
<protein>
    <submittedName>
        <fullName evidence="4">Serine threonine kinase</fullName>
    </submittedName>
</protein>
<dbReference type="Pfam" id="PF00069">
    <property type="entry name" value="Pkinase"/>
    <property type="match status" value="1"/>
</dbReference>
<dbReference type="InterPro" id="IPR036770">
    <property type="entry name" value="Ankyrin_rpt-contain_sf"/>
</dbReference>
<feature type="domain" description="Protein kinase" evidence="3">
    <location>
        <begin position="56"/>
        <end position="358"/>
    </location>
</feature>
<keyword evidence="4" id="KW-0418">Kinase</keyword>
<sequence>MVLRQSDIMASRDTATNVGFHQREHDILSLLSIFVRSHHTVTQSLLLIGVLLSEEFNLPPPINEGSYFEVYGIHCKRITEKPSSRVDSKLPGEPFPEVVAVKCPKITGSLRDRRNQKLWSSMAMELQILQNQHIRDHENIVNILGVCWRSVRGQIMPAFVMELANTNLQIMIETQNFGVDSISTRKIFGLAVDVCAGVTALHEVGIIHGDIKPANILIFRHPELQFIAKISDFGSSLLKTDVEKPIHLPFSSGVWQAPECKTALDGEQLIAADTFSLALVVGNMLSRGLMIAMLDDDGFNRLAEPYGPSILSQNDMDKRYNIAARCAYITVTSMLRDALKLEEKNRYKPTAAQQSEGTTSSPEEDDEVDDDTENDSEYKRIDQIAQSTGEAIVPHLFQPSLRPSSRVIHRNLRVCLAWIIRRDMLNPLNYSDPERMIDFIKATENNAQEFEILQNPVDEAPSEEDTARVWRYAKMTDYIDRSVYAISQQKDLPDFDSIPQAEAAHKVSRILDSWKKHELPKPVEMYRIRDAGAVVEADRSLGTLRILPQPVLKQIVTEMLAVAHNEQEDKLRRAEAAWQCSMLQFRMKQIEKGKEDELDSILQLMLLAARLGHTEAGGMIGWLYAAFEQPFPVPKEEEIPWLYAAVCKGGSTSRRRLLSFDIGQYEQAVSHLRFRYAGIGLRAPRNYYDSDLVHDDDFLEAIEDSRAFTADVFQLAATGGRYELVRRIIASQPLGLNINEVSAGNECALLKACRSGHAQIALCLLENGANPTIANEEGITPLHFLSSFDDDDIPNITDALISAGADREARTNHAGRYMECIDSTYGIIDGTPLAWAVAADNEAATQALIDVGADPFDVKGRDIKYEDGWSNSVHVFPVWQASVNCQHRLLEILLKFSKDCAEHLNSAYRTFGNGFKEPFSILGWMVTGGTPSTANRIFIHGKDFAKAFQTTFDILVRYGANPLDVTGNGDNVMGPALGWSQPYVLDYLMGWRNGKLQPDPLQWMGGLWTACLYGDEVTENWLIHYSQADKVPPEQLDAFFAAAYALPDDPELLSRLAQYQHERADANAYFETALVAGNYDLARSVYAMGKCDLTKITDGTTIFGRLIISSKAYSNSSRHIDVLLDMDIPDSVYYNVFELEGSMMSALHAAVYLTEYRPGSSFSMSSLQSIVRRKYDPEYLNLVITEGKYKGNSAIHLAVRTCNEEAVRYLLDEEGDDLELGLADGEGYSLIDRASLLLKNQAPQMEFWELPEEQRKDADQRHFEKTLIILHMLYGTKLVRPRRMLASVTKIEVDELFMLLYEAEKFQITKIDIKMLLNLTSEQLVRVGIWYSAQTSWDLTMIWPQVVEHGPKLSLNSSFFLFKTDEMSAEEIETTSSMGQVVRRQQPVGEAEGEPVAAGDLVRGLEVQMRAMTTVGAESAGPRDA</sequence>
<feature type="repeat" description="ANK" evidence="1">
    <location>
        <begin position="1190"/>
        <end position="1216"/>
    </location>
</feature>
<dbReference type="InterPro" id="IPR050167">
    <property type="entry name" value="Ser_Thr_protein_kinase"/>
</dbReference>
<evidence type="ECO:0000256" key="2">
    <source>
        <dbReference type="SAM" id="MobiDB-lite"/>
    </source>
</evidence>
<dbReference type="SMART" id="SM00220">
    <property type="entry name" value="S_TKc"/>
    <property type="match status" value="1"/>
</dbReference>
<dbReference type="Gene3D" id="3.30.200.20">
    <property type="entry name" value="Phosphorylase Kinase, domain 1"/>
    <property type="match status" value="1"/>
</dbReference>
<dbReference type="Gene3D" id="1.10.510.10">
    <property type="entry name" value="Transferase(Phosphotransferase) domain 1"/>
    <property type="match status" value="1"/>
</dbReference>
<keyword evidence="4" id="KW-0808">Transferase</keyword>
<dbReference type="PROSITE" id="PS50088">
    <property type="entry name" value="ANK_REPEAT"/>
    <property type="match status" value="2"/>
</dbReference>
<dbReference type="Pfam" id="PF00023">
    <property type="entry name" value="Ank"/>
    <property type="match status" value="1"/>
</dbReference>
<dbReference type="PANTHER" id="PTHR23257">
    <property type="entry name" value="SERINE-THREONINE PROTEIN KINASE"/>
    <property type="match status" value="1"/>
</dbReference>
<dbReference type="PROSITE" id="PS50297">
    <property type="entry name" value="ANK_REP_REGION"/>
    <property type="match status" value="1"/>
</dbReference>
<keyword evidence="5" id="KW-1185">Reference proteome</keyword>
<dbReference type="PANTHER" id="PTHR23257:SF706">
    <property type="entry name" value="PROTO-ONCOGENE SERINE_THREONINE-PROTEIN KINASE MOS"/>
    <property type="match status" value="1"/>
</dbReference>
<dbReference type="Proteomes" id="UP000265663">
    <property type="component" value="Unassembled WGS sequence"/>
</dbReference>
<name>A0A3M7M4A9_9PLEO</name>
<dbReference type="SMART" id="SM00248">
    <property type="entry name" value="ANK"/>
    <property type="match status" value="5"/>
</dbReference>